<protein>
    <recommendedName>
        <fullName evidence="4">Transmembrane protein</fullName>
    </recommendedName>
</protein>
<feature type="transmembrane region" description="Helical" evidence="1">
    <location>
        <begin position="82"/>
        <end position="100"/>
    </location>
</feature>
<dbReference type="Proteomes" id="UP000094378">
    <property type="component" value="Chromosome"/>
</dbReference>
<keyword evidence="3" id="KW-1185">Reference proteome</keyword>
<organism evidence="2 3">
    <name type="scientific">Spiroplasma helicoides</name>
    <dbReference type="NCBI Taxonomy" id="216938"/>
    <lineage>
        <taxon>Bacteria</taxon>
        <taxon>Bacillati</taxon>
        <taxon>Mycoplasmatota</taxon>
        <taxon>Mollicutes</taxon>
        <taxon>Entomoplasmatales</taxon>
        <taxon>Spiroplasmataceae</taxon>
        <taxon>Spiroplasma</taxon>
    </lineage>
</organism>
<evidence type="ECO:0000313" key="2">
    <source>
        <dbReference type="EMBL" id="AOG60833.1"/>
    </source>
</evidence>
<accession>A0A1B3SLN5</accession>
<feature type="transmembrane region" description="Helical" evidence="1">
    <location>
        <begin position="120"/>
        <end position="141"/>
    </location>
</feature>
<dbReference type="STRING" id="216938.SHELI_v1c08840"/>
<name>A0A1B3SLN5_9MOLU</name>
<dbReference type="RefSeq" id="WP_069117078.1">
    <property type="nucleotide sequence ID" value="NZ_CP017015.1"/>
</dbReference>
<evidence type="ECO:0000256" key="1">
    <source>
        <dbReference type="SAM" id="Phobius"/>
    </source>
</evidence>
<keyword evidence="1" id="KW-0472">Membrane</keyword>
<sequence>MSFIKPKKLKTKLLCYCFLAIMIFYVLGDASFFDKILTSLIMALDLYTLIFVFKQIDYKNNIVSKVFNYQDKETTALTLPKFVSYCLIITGWYLFILYFFLILKNILSQVLDFGIEATNYILLIIFVIITLIAIIVVFNYLNFSFKKWFIKLKNISKKLFIIFKPQNLVILFKKLKILAHMNYIYKRYKLIKIEKLANEDDYIS</sequence>
<dbReference type="AlphaFoldDB" id="A0A1B3SLN5"/>
<keyword evidence="1" id="KW-1133">Transmembrane helix</keyword>
<gene>
    <name evidence="2" type="ORF">SHELI_v1c08840</name>
</gene>
<feature type="transmembrane region" description="Helical" evidence="1">
    <location>
        <begin position="12"/>
        <end position="30"/>
    </location>
</feature>
<evidence type="ECO:0000313" key="3">
    <source>
        <dbReference type="Proteomes" id="UP000094378"/>
    </source>
</evidence>
<reference evidence="2 3" key="1">
    <citation type="submission" date="2016-08" db="EMBL/GenBank/DDBJ databases">
        <title>Complete genome sequence of Spiroplasma helicoides TABS-2 (DSM 22551).</title>
        <authorList>
            <person name="Shen W.-Y."/>
            <person name="Lo W.-S."/>
            <person name="Lai Y.-C."/>
            <person name="Kuo C.-H."/>
        </authorList>
    </citation>
    <scope>NUCLEOTIDE SEQUENCE [LARGE SCALE GENOMIC DNA]</scope>
    <source>
        <strain evidence="2 3">TABS-2</strain>
    </source>
</reference>
<feature type="transmembrane region" description="Helical" evidence="1">
    <location>
        <begin position="36"/>
        <end position="53"/>
    </location>
</feature>
<evidence type="ECO:0008006" key="4">
    <source>
        <dbReference type="Google" id="ProtNLM"/>
    </source>
</evidence>
<dbReference type="KEGG" id="shj:SHELI_v1c08840"/>
<proteinExistence type="predicted"/>
<keyword evidence="1" id="KW-0812">Transmembrane</keyword>
<dbReference type="EMBL" id="CP017015">
    <property type="protein sequence ID" value="AOG60833.1"/>
    <property type="molecule type" value="Genomic_DNA"/>
</dbReference>